<evidence type="ECO:0000313" key="4">
    <source>
        <dbReference type="Proteomes" id="UP000570595"/>
    </source>
</evidence>
<organism evidence="2 4">
    <name type="scientific">Perkinsus olseni</name>
    <name type="common">Perkinsus atlanticus</name>
    <dbReference type="NCBI Taxonomy" id="32597"/>
    <lineage>
        <taxon>Eukaryota</taxon>
        <taxon>Sar</taxon>
        <taxon>Alveolata</taxon>
        <taxon>Perkinsozoa</taxon>
        <taxon>Perkinsea</taxon>
        <taxon>Perkinsida</taxon>
        <taxon>Perkinsidae</taxon>
        <taxon>Perkinsus</taxon>
    </lineage>
</organism>
<dbReference type="GO" id="GO:0005730">
    <property type="term" value="C:nucleolus"/>
    <property type="evidence" value="ECO:0007669"/>
    <property type="project" value="TreeGrafter"/>
</dbReference>
<dbReference type="Proteomes" id="UP000572268">
    <property type="component" value="Unassembled WGS sequence"/>
</dbReference>
<dbReference type="EMBL" id="JABAHT010000610">
    <property type="protein sequence ID" value="KAF4653559.1"/>
    <property type="molecule type" value="Genomic_DNA"/>
</dbReference>
<dbReference type="InterPro" id="IPR016903">
    <property type="entry name" value="Nucleolar_cplx-assoc_3"/>
</dbReference>
<evidence type="ECO:0000313" key="3">
    <source>
        <dbReference type="EMBL" id="KAF4656000.1"/>
    </source>
</evidence>
<evidence type="ECO:0000313" key="2">
    <source>
        <dbReference type="EMBL" id="KAF4653559.1"/>
    </source>
</evidence>
<dbReference type="OrthoDB" id="435111at2759"/>
<dbReference type="PANTHER" id="PTHR14428:SF5">
    <property type="entry name" value="NUCLEOLAR COMPLEX PROTEIN 3 HOMOLOG"/>
    <property type="match status" value="1"/>
</dbReference>
<name>A0A7J6L3S8_PEROL</name>
<dbReference type="InterPro" id="IPR011501">
    <property type="entry name" value="Noc3_N"/>
</dbReference>
<sequence length="577" mass="62756">MATKDDAHRLWPLLERLRKPSAITADTVPVMERWLAAAADKICSNPNENIDWIQVIWAICDNSAKVDKRLSRRAVLTGVAVVKDIIPAYKSTGVGVQKTNKKLSKQAEEILTYDTKLFEAYQNLLTRLKTMREVRGMCALLECASLWTFNDFDRLLAMVVSSAAGGDTAAIRAIEGVLKDDEAVEVATKKIVIMIGKVKSPQQLVHLAPLLKLARTDTSSNIIEEQHNLSVKLASGEEDTDINRDLDAGFAGLNKERVRKAEAVVLAEVLVVYLRVLRTAHLYPKEVIVECLKGIGEKADAANLELVIEIAHELRDVFAEQLASGSDNEPLLAAHAALALLKLAGSSAGKAIGEPVQGALATCLESLPKLLRLLLSQEDAIGLLDDLCRGVMGVDATLGGSKNAAPWMAKAMGEAIVTTPFGKESAHTLLEILTKFGSVRGCLDEEGMIVGLDYTHPVCLYWTAVAAGFHYDPECSKVIIPQLHRFSRDLDRNRRGGSSQTTSSISVKRAVVATGDDDVDEVSAVLEDSWLWSDSLRSKRQRVSAMNSTSSATALKNAASRFQPVTAAKDWQNRLPS</sequence>
<protein>
    <recommendedName>
        <fullName evidence="1">Nucleolar complex-associated protein 3 N-terminal domain-containing protein</fullName>
    </recommendedName>
</protein>
<evidence type="ECO:0000313" key="5">
    <source>
        <dbReference type="Proteomes" id="UP000572268"/>
    </source>
</evidence>
<dbReference type="Pfam" id="PF07540">
    <property type="entry name" value="NOC3p"/>
    <property type="match status" value="1"/>
</dbReference>
<comment type="caution">
    <text evidence="2">The sequence shown here is derived from an EMBL/GenBank/DDBJ whole genome shotgun (WGS) entry which is preliminary data.</text>
</comment>
<feature type="domain" description="Nucleolar complex-associated protein 3 N-terminal" evidence="1">
    <location>
        <begin position="35"/>
        <end position="123"/>
    </location>
</feature>
<dbReference type="Proteomes" id="UP000570595">
    <property type="component" value="Unassembled WGS sequence"/>
</dbReference>
<proteinExistence type="predicted"/>
<accession>A0A7J6L3S8</accession>
<evidence type="ECO:0000259" key="1">
    <source>
        <dbReference type="Pfam" id="PF07540"/>
    </source>
</evidence>
<dbReference type="PANTHER" id="PTHR14428">
    <property type="entry name" value="NUCLEOLAR COMPLEX PROTEIN 3"/>
    <property type="match status" value="1"/>
</dbReference>
<dbReference type="GO" id="GO:0003682">
    <property type="term" value="F:chromatin binding"/>
    <property type="evidence" value="ECO:0007669"/>
    <property type="project" value="TreeGrafter"/>
</dbReference>
<dbReference type="EMBL" id="JABANN010000609">
    <property type="protein sequence ID" value="KAF4656000.1"/>
    <property type="molecule type" value="Genomic_DNA"/>
</dbReference>
<gene>
    <name evidence="3" type="ORF">FOL46_008029</name>
    <name evidence="2" type="ORF">FOZ61_008905</name>
</gene>
<dbReference type="AlphaFoldDB" id="A0A7J6L3S8"/>
<reference evidence="4 5" key="1">
    <citation type="submission" date="2020-04" db="EMBL/GenBank/DDBJ databases">
        <title>Perkinsus olseni comparative genomics.</title>
        <authorList>
            <person name="Bogema D.R."/>
        </authorList>
    </citation>
    <scope>NUCLEOTIDE SEQUENCE [LARGE SCALE GENOMIC DNA]</scope>
    <source>
        <strain evidence="2">ATCC PRA-179</strain>
        <strain evidence="3">ATCC PRA-31</strain>
    </source>
</reference>
<dbReference type="GO" id="GO:0006270">
    <property type="term" value="P:DNA replication initiation"/>
    <property type="evidence" value="ECO:0007669"/>
    <property type="project" value="TreeGrafter"/>
</dbReference>